<evidence type="ECO:0000259" key="3">
    <source>
        <dbReference type="Pfam" id="PF08543"/>
    </source>
</evidence>
<keyword evidence="4" id="KW-0808">Transferase</keyword>
<proteinExistence type="predicted"/>
<evidence type="ECO:0000256" key="2">
    <source>
        <dbReference type="ARBA" id="ARBA00012135"/>
    </source>
</evidence>
<dbReference type="Gene3D" id="3.40.1190.20">
    <property type="match status" value="1"/>
</dbReference>
<evidence type="ECO:0000313" key="5">
    <source>
        <dbReference type="Proteomes" id="UP000786183"/>
    </source>
</evidence>
<accession>A0ABS7WUQ1</accession>
<name>A0ABS7WUQ1_9BACT</name>
<evidence type="ECO:0000256" key="1">
    <source>
        <dbReference type="ARBA" id="ARBA00004948"/>
    </source>
</evidence>
<dbReference type="Proteomes" id="UP000786183">
    <property type="component" value="Unassembled WGS sequence"/>
</dbReference>
<dbReference type="InterPro" id="IPR004399">
    <property type="entry name" value="HMP/HMP-P_kinase_dom"/>
</dbReference>
<dbReference type="PANTHER" id="PTHR20858">
    <property type="entry name" value="PHOSPHOMETHYLPYRIMIDINE KINASE"/>
    <property type="match status" value="1"/>
</dbReference>
<dbReference type="GO" id="GO:0008972">
    <property type="term" value="F:phosphomethylpyrimidine kinase activity"/>
    <property type="evidence" value="ECO:0007669"/>
    <property type="project" value="UniProtKB-EC"/>
</dbReference>
<dbReference type="GO" id="GO:0008902">
    <property type="term" value="F:hydroxymethylpyrimidine kinase activity"/>
    <property type="evidence" value="ECO:0007669"/>
    <property type="project" value="UniProtKB-EC"/>
</dbReference>
<dbReference type="EMBL" id="JACGBB010000012">
    <property type="protein sequence ID" value="MBZ7987654.1"/>
    <property type="molecule type" value="Genomic_DNA"/>
</dbReference>
<dbReference type="RefSeq" id="WP_172234017.1">
    <property type="nucleotide sequence ID" value="NZ_CP035946.1"/>
</dbReference>
<protein>
    <recommendedName>
        <fullName evidence="2">hydroxymethylpyrimidine kinase</fullName>
        <ecNumber evidence="2">2.7.1.49</ecNumber>
    </recommendedName>
</protein>
<dbReference type="PANTHER" id="PTHR20858:SF17">
    <property type="entry name" value="HYDROXYMETHYLPYRIMIDINE_PHOSPHOMETHYLPYRIMIDINE KINASE THI20-RELATED"/>
    <property type="match status" value="1"/>
</dbReference>
<dbReference type="SUPFAM" id="SSF53613">
    <property type="entry name" value="Ribokinase-like"/>
    <property type="match status" value="1"/>
</dbReference>
<dbReference type="InterPro" id="IPR029056">
    <property type="entry name" value="Ribokinase-like"/>
</dbReference>
<dbReference type="CDD" id="cd01169">
    <property type="entry name" value="HMPP_kinase"/>
    <property type="match status" value="1"/>
</dbReference>
<organism evidence="4 5">
    <name type="scientific">Campylobacter canadensis</name>
    <dbReference type="NCBI Taxonomy" id="449520"/>
    <lineage>
        <taxon>Bacteria</taxon>
        <taxon>Pseudomonadati</taxon>
        <taxon>Campylobacterota</taxon>
        <taxon>Epsilonproteobacteria</taxon>
        <taxon>Campylobacterales</taxon>
        <taxon>Campylobacteraceae</taxon>
        <taxon>Campylobacter</taxon>
    </lineage>
</organism>
<keyword evidence="4" id="KW-0418">Kinase</keyword>
<dbReference type="NCBIfam" id="TIGR00097">
    <property type="entry name" value="HMP-P_kinase"/>
    <property type="match status" value="1"/>
</dbReference>
<dbReference type="InterPro" id="IPR013749">
    <property type="entry name" value="PM/HMP-P_kinase-1"/>
</dbReference>
<feature type="domain" description="Pyridoxamine kinase/Phosphomethylpyrimidine kinase" evidence="3">
    <location>
        <begin position="11"/>
        <end position="254"/>
    </location>
</feature>
<evidence type="ECO:0000313" key="4">
    <source>
        <dbReference type="EMBL" id="MBZ7987654.1"/>
    </source>
</evidence>
<keyword evidence="5" id="KW-1185">Reference proteome</keyword>
<dbReference type="EC" id="2.7.1.49" evidence="2"/>
<comment type="pathway">
    <text evidence="1">Cofactor biosynthesis; thiamine diphosphate biosynthesis.</text>
</comment>
<reference evidence="4 5" key="1">
    <citation type="submission" date="2020-07" db="EMBL/GenBank/DDBJ databases">
        <title>Transfer of Campylobacter canadensis to the novel genus Avispirillum gen. nov., that also includes two novel species recovered from migratory waterfowl: Avispirillum anseris sp. nov. and Avispirillum brantae sp. nov.</title>
        <authorList>
            <person name="Miller W.G."/>
            <person name="Chapman M.H."/>
            <person name="Yee E."/>
            <person name="Inglis G.D."/>
        </authorList>
    </citation>
    <scope>NUCLEOTIDE SEQUENCE [LARGE SCALE GENOMIC DNA]</scope>
    <source>
        <strain evidence="4 5">L283</strain>
    </source>
</reference>
<comment type="caution">
    <text evidence="4">The sequence shown here is derived from an EMBL/GenBank/DDBJ whole genome shotgun (WGS) entry which is preliminary data.</text>
</comment>
<sequence>MNAVLTIAGSDCSGGSGLEADLKTFTMHNTFGMVIVLSVVAVNTKGVYGFSQMSADIVQKQYDAVFGDIVPKALKTGLMGTSELIKISIDNFKKYKPQNVVIDPVMFAKSGARLINDEDFKLYKNEFIQYADILTPNKLESELICGFEINNLERLKDSAKKLIDLGAKSVIAKGGKYFDKALDYFYDGKDFYELEGKLLNTTNDHGAGCTLSAAIAANLANGMSKLDAVTKAKLYTQNAMEFAPNLGEGRGPLNHMFNLK</sequence>
<gene>
    <name evidence="4" type="primary">thiD</name>
    <name evidence="4" type="ORF">AVCANL283_06015</name>
</gene>
<dbReference type="Pfam" id="PF08543">
    <property type="entry name" value="Phos_pyr_kin"/>
    <property type="match status" value="1"/>
</dbReference>